<proteinExistence type="inferred from homology"/>
<gene>
    <name evidence="8" type="ORF">ITI46_19950</name>
</gene>
<keyword evidence="9" id="KW-1185">Reference proteome</keyword>
<evidence type="ECO:0000256" key="5">
    <source>
        <dbReference type="ARBA" id="ARBA00022842"/>
    </source>
</evidence>
<feature type="domain" description="DUF6875" evidence="7">
    <location>
        <begin position="383"/>
        <end position="551"/>
    </location>
</feature>
<evidence type="ECO:0000313" key="9">
    <source>
        <dbReference type="Proteomes" id="UP001519064"/>
    </source>
</evidence>
<evidence type="ECO:0000256" key="1">
    <source>
        <dbReference type="ARBA" id="ARBA00001946"/>
    </source>
</evidence>
<keyword evidence="4" id="KW-0479">Metal-binding</keyword>
<keyword evidence="3" id="KW-0808">Transferase</keyword>
<feature type="region of interest" description="Disordered" evidence="6">
    <location>
        <begin position="356"/>
        <end position="377"/>
    </location>
</feature>
<dbReference type="InterPro" id="IPR049240">
    <property type="entry name" value="DUF6875"/>
</dbReference>
<dbReference type="CDD" id="cd00685">
    <property type="entry name" value="Trans_IPPS_HT"/>
    <property type="match status" value="1"/>
</dbReference>
<dbReference type="PANTHER" id="PTHR12001">
    <property type="entry name" value="GERANYLGERANYL PYROPHOSPHATE SYNTHASE"/>
    <property type="match status" value="1"/>
</dbReference>
<keyword evidence="5" id="KW-0460">Magnesium</keyword>
<dbReference type="InterPro" id="IPR008949">
    <property type="entry name" value="Isoprenoid_synthase_dom_sf"/>
</dbReference>
<reference evidence="8 9" key="1">
    <citation type="submission" date="2020-11" db="EMBL/GenBank/DDBJ databases">
        <title>Streptomyces spirodelae sp. nov., isolated from duckweed.</title>
        <authorList>
            <person name="Saimee Y."/>
            <person name="Duangmal K."/>
        </authorList>
    </citation>
    <scope>NUCLEOTIDE SEQUENCE [LARGE SCALE GENOMIC DNA]</scope>
    <source>
        <strain evidence="8 9">S16-07</strain>
    </source>
</reference>
<evidence type="ECO:0000256" key="6">
    <source>
        <dbReference type="SAM" id="MobiDB-lite"/>
    </source>
</evidence>
<sequence length="576" mass="63054">MEQTPALLVAESPLDGRPTRIQEQLQDDLKQVRERLRTLVTPPHPLVAGPVTHAVEHTGRLLRPTLVLLSSYLLQEERDKEQDEERDEGRDAARHRGVIDAAAVVEILHTATLYHDDLIDEAAERRGGPTANAKYGATLALLTGDYLLARCMQAAASLEIPCALPVAETLVEVCVGQMLESSRLHDPLRTEEDYLSAVSGKTARLMRTATMLGALQCGASQNAQEALESFGHNLGMAFQIWDDILDICGADTGKPAAQDLVNGVYTLPVIYAVKDFPDRVLPLLREQPLSPGSCREIVSVLHESGAIGRAAQVAQQHVADALRAVESHPAFARRAESVGRQLRGLIDSLLAQHSALKAPPDSARSRHQPGDVTTGDRSTETLIRDWLDEYICQPHEHLGRTGAVCPFAAPSLRAGSLEIRTRRAGPAPGVAGVTELIRQALDEFDLIAWKGSNPALRSLVVGIPDLAAHECRLLDEAHRAVKSSAVRRGMMVGQLHPLCADPSARNPGFPVNRSPVPLVAIRRMALHDVLFLTDRKEWFEEYHRRFGHHYKPGRDALDPLFVEKFQRACAEYGVGA</sequence>
<evidence type="ECO:0000256" key="3">
    <source>
        <dbReference type="ARBA" id="ARBA00022679"/>
    </source>
</evidence>
<evidence type="ECO:0000256" key="2">
    <source>
        <dbReference type="ARBA" id="ARBA00006706"/>
    </source>
</evidence>
<dbReference type="Pfam" id="PF00348">
    <property type="entry name" value="polyprenyl_synt"/>
    <property type="match status" value="1"/>
</dbReference>
<comment type="similarity">
    <text evidence="2">Belongs to the FPP/GGPP synthase family.</text>
</comment>
<dbReference type="Gene3D" id="1.10.600.10">
    <property type="entry name" value="Farnesyl Diphosphate Synthase"/>
    <property type="match status" value="1"/>
</dbReference>
<dbReference type="Proteomes" id="UP001519064">
    <property type="component" value="Unassembled WGS sequence"/>
</dbReference>
<protein>
    <submittedName>
        <fullName evidence="8">Polyprenyl synthetase family protein</fullName>
    </submittedName>
</protein>
<dbReference type="RefSeq" id="WP_209241029.1">
    <property type="nucleotide sequence ID" value="NZ_JADKMA010000101.1"/>
</dbReference>
<dbReference type="SUPFAM" id="SSF48576">
    <property type="entry name" value="Terpenoid synthases"/>
    <property type="match status" value="1"/>
</dbReference>
<name>A0ABS3XEU5_9ACTN</name>
<dbReference type="EMBL" id="JADKMA010000101">
    <property type="protein sequence ID" value="MBO8193920.1"/>
    <property type="molecule type" value="Genomic_DNA"/>
</dbReference>
<evidence type="ECO:0000259" key="7">
    <source>
        <dbReference type="Pfam" id="PF21780"/>
    </source>
</evidence>
<organism evidence="8 9">
    <name type="scientific">Streptomyces oryzae</name>
    <dbReference type="NCBI Taxonomy" id="1434886"/>
    <lineage>
        <taxon>Bacteria</taxon>
        <taxon>Bacillati</taxon>
        <taxon>Actinomycetota</taxon>
        <taxon>Actinomycetes</taxon>
        <taxon>Kitasatosporales</taxon>
        <taxon>Streptomycetaceae</taxon>
        <taxon>Streptomyces</taxon>
    </lineage>
</organism>
<comment type="cofactor">
    <cofactor evidence="1">
        <name>Mg(2+)</name>
        <dbReference type="ChEBI" id="CHEBI:18420"/>
    </cofactor>
</comment>
<dbReference type="InterPro" id="IPR033749">
    <property type="entry name" value="Polyprenyl_synt_CS"/>
</dbReference>
<comment type="caution">
    <text evidence="8">The sequence shown here is derived from an EMBL/GenBank/DDBJ whole genome shotgun (WGS) entry which is preliminary data.</text>
</comment>
<dbReference type="PANTHER" id="PTHR12001:SF69">
    <property type="entry name" value="ALL TRANS-POLYPRENYL-DIPHOSPHATE SYNTHASE PDSS1"/>
    <property type="match status" value="1"/>
</dbReference>
<evidence type="ECO:0000313" key="8">
    <source>
        <dbReference type="EMBL" id="MBO8193920.1"/>
    </source>
</evidence>
<accession>A0ABS3XEU5</accession>
<dbReference type="PROSITE" id="PS00444">
    <property type="entry name" value="POLYPRENYL_SYNTHASE_2"/>
    <property type="match status" value="1"/>
</dbReference>
<dbReference type="SFLD" id="SFLDS00005">
    <property type="entry name" value="Isoprenoid_Synthase_Type_I"/>
    <property type="match status" value="1"/>
</dbReference>
<dbReference type="Pfam" id="PF21780">
    <property type="entry name" value="DUF6875"/>
    <property type="match status" value="1"/>
</dbReference>
<dbReference type="InterPro" id="IPR000092">
    <property type="entry name" value="Polyprenyl_synt"/>
</dbReference>
<evidence type="ECO:0000256" key="4">
    <source>
        <dbReference type="ARBA" id="ARBA00022723"/>
    </source>
</evidence>